<reference evidence="2 3" key="1">
    <citation type="submission" date="2019-01" db="EMBL/GenBank/DDBJ databases">
        <title>Genome sequencing of strain FW10M-9.</title>
        <authorList>
            <person name="Heo J."/>
            <person name="Kim S.-J."/>
            <person name="Kim J.-S."/>
            <person name="Hong S.-B."/>
            <person name="Kwon S.-W."/>
        </authorList>
    </citation>
    <scope>NUCLEOTIDE SEQUENCE [LARGE SCALE GENOMIC DNA]</scope>
    <source>
        <strain evidence="2 3">FW10M-9</strain>
    </source>
</reference>
<sequence>MGARHRRPCTRRGSVASGNGRRAPEAHAPPYLAACLEAARSITIPASRAELYELSLGGAGADTFDIGFDVPGRGFVKEGDVVRCRNGISVNYVEDYIRRRDPDCMRIGDDLPSDKPRFAADYGPFAPVKAATLAWLAEQDLIVVPFKAGGPRLGSPSLAVIPKNCGFFGTALVDLQGFFTFDELGPFAPRSILYLAPPFRHTHFDGKQVVVHDRTETLHEIWAYNLYPGPSAKKGVFSALLDIGTQEGWITAHASAVRVTTPYENETVVMHEGASGGGKSEMCQDLRREEDGRVLLGTNVVTDEPYAITLSEASRLEPVTDDMTLCHPSLQRPTSGKMTIADAEDGWFVRVDNLTSYGEDPHLERAIIHPDEPLVFFNIEGKVGATALPWEHVTDDAGKPCSNPRVIIPRNQIKGIVDEPEEVDVRTFGVRMPACTAAAPTYGVMGLMHVIPPALAWLWRLVTPRGDKNPSIGATAAEAAVIAHGGMVAEGVGSFWPFSTNTKVGAANLLLRQILAAPRTRFVLTPNQHIGAYKVGFAAEWVTREWLARRGQGPLRRERLTPARCPLFGYALKEMKLDGQQIRPSLLQPELQSKVGVAAYDAGARIITEFFKAELQQFLTDDLDPLGRAIIEVCLKDGTLDDYLALTPLEPEPYPVTGAVPMVVPAR</sequence>
<protein>
    <submittedName>
        <fullName evidence="2">DUF4914 family protein</fullName>
    </submittedName>
</protein>
<dbReference type="InterPro" id="IPR032583">
    <property type="entry name" value="DUF4914"/>
</dbReference>
<name>A0A4P6FJ21_9MICO</name>
<feature type="compositionally biased region" description="Basic residues" evidence="1">
    <location>
        <begin position="1"/>
        <end position="10"/>
    </location>
</feature>
<evidence type="ECO:0000313" key="2">
    <source>
        <dbReference type="EMBL" id="QAY70568.1"/>
    </source>
</evidence>
<dbReference type="OrthoDB" id="9763944at2"/>
<evidence type="ECO:0000256" key="1">
    <source>
        <dbReference type="SAM" id="MobiDB-lite"/>
    </source>
</evidence>
<gene>
    <name evidence="2" type="ORF">ET471_11460</name>
</gene>
<evidence type="ECO:0000313" key="3">
    <source>
        <dbReference type="Proteomes" id="UP000292118"/>
    </source>
</evidence>
<dbReference type="AlphaFoldDB" id="A0A4P6FJ21"/>
<keyword evidence="3" id="KW-1185">Reference proteome</keyword>
<proteinExistence type="predicted"/>
<dbReference type="EMBL" id="CP035493">
    <property type="protein sequence ID" value="QAY70568.1"/>
    <property type="molecule type" value="Genomic_DNA"/>
</dbReference>
<dbReference type="Proteomes" id="UP000292118">
    <property type="component" value="Chromosome"/>
</dbReference>
<dbReference type="KEGG" id="xya:ET471_11460"/>
<accession>A0A4P6FJ21</accession>
<feature type="region of interest" description="Disordered" evidence="1">
    <location>
        <begin position="1"/>
        <end position="23"/>
    </location>
</feature>
<organism evidence="2 3">
    <name type="scientific">Xylanimonas protaetiae</name>
    <dbReference type="NCBI Taxonomy" id="2509457"/>
    <lineage>
        <taxon>Bacteria</taxon>
        <taxon>Bacillati</taxon>
        <taxon>Actinomycetota</taxon>
        <taxon>Actinomycetes</taxon>
        <taxon>Micrococcales</taxon>
        <taxon>Promicromonosporaceae</taxon>
        <taxon>Xylanimonas</taxon>
    </lineage>
</organism>
<dbReference type="SUPFAM" id="SSF53795">
    <property type="entry name" value="PEP carboxykinase-like"/>
    <property type="match status" value="1"/>
</dbReference>
<dbReference type="Pfam" id="PF16260">
    <property type="entry name" value="DUF4914"/>
    <property type="match status" value="1"/>
</dbReference>